<feature type="region of interest" description="Disordered" evidence="1">
    <location>
        <begin position="80"/>
        <end position="111"/>
    </location>
</feature>
<feature type="compositionally biased region" description="Polar residues" evidence="1">
    <location>
        <begin position="82"/>
        <end position="92"/>
    </location>
</feature>
<organism evidence="2 3">
    <name type="scientific">Phytophthora pseudosyringae</name>
    <dbReference type="NCBI Taxonomy" id="221518"/>
    <lineage>
        <taxon>Eukaryota</taxon>
        <taxon>Sar</taxon>
        <taxon>Stramenopiles</taxon>
        <taxon>Oomycota</taxon>
        <taxon>Peronosporomycetes</taxon>
        <taxon>Peronosporales</taxon>
        <taxon>Peronosporaceae</taxon>
        <taxon>Phytophthora</taxon>
    </lineage>
</organism>
<feature type="compositionally biased region" description="Basic residues" evidence="1">
    <location>
        <begin position="101"/>
        <end position="111"/>
    </location>
</feature>
<comment type="caution">
    <text evidence="2">The sequence shown here is derived from an EMBL/GenBank/DDBJ whole genome shotgun (WGS) entry which is preliminary data.</text>
</comment>
<dbReference type="EMBL" id="JAGDFM010000362">
    <property type="protein sequence ID" value="KAG7379237.1"/>
    <property type="molecule type" value="Genomic_DNA"/>
</dbReference>
<protein>
    <submittedName>
        <fullName evidence="2">Uncharacterized protein</fullName>
    </submittedName>
</protein>
<name>A0A8T1VD46_9STRA</name>
<sequence>MVVITVEFVELLVVALIMVVITVVCEAPGSGVCAGGDHGGVVWACGDPGSGVRDGGDDGSGVCAGWDHGGVVHSCGVHGSGATTSAESSIADSSKKSPPMRARRRTLARPS</sequence>
<dbReference type="Proteomes" id="UP000694044">
    <property type="component" value="Unassembled WGS sequence"/>
</dbReference>
<keyword evidence="3" id="KW-1185">Reference proteome</keyword>
<evidence type="ECO:0000256" key="1">
    <source>
        <dbReference type="SAM" id="MobiDB-lite"/>
    </source>
</evidence>
<gene>
    <name evidence="2" type="ORF">PHYPSEUDO_008863</name>
</gene>
<dbReference type="AlphaFoldDB" id="A0A8T1VD46"/>
<evidence type="ECO:0000313" key="3">
    <source>
        <dbReference type="Proteomes" id="UP000694044"/>
    </source>
</evidence>
<proteinExistence type="predicted"/>
<reference evidence="2" key="1">
    <citation type="submission" date="2021-02" db="EMBL/GenBank/DDBJ databases">
        <authorList>
            <person name="Palmer J.M."/>
        </authorList>
    </citation>
    <scope>NUCLEOTIDE SEQUENCE</scope>
    <source>
        <strain evidence="2">SCRP734</strain>
    </source>
</reference>
<accession>A0A8T1VD46</accession>
<evidence type="ECO:0000313" key="2">
    <source>
        <dbReference type="EMBL" id="KAG7379237.1"/>
    </source>
</evidence>